<dbReference type="Pfam" id="PF07719">
    <property type="entry name" value="TPR_2"/>
    <property type="match status" value="1"/>
</dbReference>
<dbReference type="SUPFAM" id="SSF48452">
    <property type="entry name" value="TPR-like"/>
    <property type="match status" value="1"/>
</dbReference>
<dbReference type="PROSITE" id="PS50005">
    <property type="entry name" value="TPR"/>
    <property type="match status" value="2"/>
</dbReference>
<keyword evidence="5" id="KW-1185">Reference proteome</keyword>
<dbReference type="RefSeq" id="WP_184747090.1">
    <property type="nucleotide sequence ID" value="NZ_JACHGJ010000004.1"/>
</dbReference>
<dbReference type="Pfam" id="PF13432">
    <property type="entry name" value="TPR_16"/>
    <property type="match status" value="1"/>
</dbReference>
<dbReference type="InterPro" id="IPR019734">
    <property type="entry name" value="TPR_rpt"/>
</dbReference>
<dbReference type="Proteomes" id="UP000587760">
    <property type="component" value="Unassembled WGS sequence"/>
</dbReference>
<evidence type="ECO:0000313" key="4">
    <source>
        <dbReference type="EMBL" id="MBB6480832.1"/>
    </source>
</evidence>
<dbReference type="PANTHER" id="PTHR12558:SF13">
    <property type="entry name" value="CELL DIVISION CYCLE PROTEIN 27 HOMOLOG"/>
    <property type="match status" value="1"/>
</dbReference>
<proteinExistence type="predicted"/>
<evidence type="ECO:0000256" key="2">
    <source>
        <dbReference type="ARBA" id="ARBA00022803"/>
    </source>
</evidence>
<dbReference type="InterPro" id="IPR013105">
    <property type="entry name" value="TPR_2"/>
</dbReference>
<evidence type="ECO:0000313" key="5">
    <source>
        <dbReference type="Proteomes" id="UP000587760"/>
    </source>
</evidence>
<sequence length="222" mass="25541">MISRRDKGKNLYNNGDYEEAVKALLAIDAVYEEDPETAYYLGLCYTQLGNFEEAERFFDLVIRYDIHILRVFQSSMVLSYLYSITERYDQAINLILQVIDEGFESAQIYSTLAYCCYGSGNLSRALDYLEKAMELEPDNPNSLNSYGFILAEEGKSTRSAVDFCLKALEKNPEYGAYLDSVGWAYYKDGNIVEAIRFLRRAKEVWPDDEDIASHLKTVESRF</sequence>
<dbReference type="PANTHER" id="PTHR12558">
    <property type="entry name" value="CELL DIVISION CYCLE 16,23,27"/>
    <property type="match status" value="1"/>
</dbReference>
<reference evidence="4 5" key="1">
    <citation type="submission" date="2020-08" db="EMBL/GenBank/DDBJ databases">
        <title>Genomic Encyclopedia of Type Strains, Phase IV (KMG-IV): sequencing the most valuable type-strain genomes for metagenomic binning, comparative biology and taxonomic classification.</title>
        <authorList>
            <person name="Goeker M."/>
        </authorList>
    </citation>
    <scope>NUCLEOTIDE SEQUENCE [LARGE SCALE GENOMIC DNA]</scope>
    <source>
        <strain evidence="4 5">DSM 2461</strain>
    </source>
</reference>
<name>A0A841REQ6_9SPIO</name>
<dbReference type="EMBL" id="JACHGJ010000004">
    <property type="protein sequence ID" value="MBB6480832.1"/>
    <property type="molecule type" value="Genomic_DNA"/>
</dbReference>
<evidence type="ECO:0000256" key="3">
    <source>
        <dbReference type="PROSITE-ProRule" id="PRU00339"/>
    </source>
</evidence>
<dbReference type="SMART" id="SM00028">
    <property type="entry name" value="TPR"/>
    <property type="match status" value="4"/>
</dbReference>
<keyword evidence="1" id="KW-0677">Repeat</keyword>
<dbReference type="PROSITE" id="PS50293">
    <property type="entry name" value="TPR_REGION"/>
    <property type="match status" value="1"/>
</dbReference>
<dbReference type="Gene3D" id="1.25.40.10">
    <property type="entry name" value="Tetratricopeptide repeat domain"/>
    <property type="match status" value="2"/>
</dbReference>
<gene>
    <name evidence="4" type="ORF">HNR50_002505</name>
</gene>
<organism evidence="4 5">
    <name type="scientific">Spirochaeta isovalerica</name>
    <dbReference type="NCBI Taxonomy" id="150"/>
    <lineage>
        <taxon>Bacteria</taxon>
        <taxon>Pseudomonadati</taxon>
        <taxon>Spirochaetota</taxon>
        <taxon>Spirochaetia</taxon>
        <taxon>Spirochaetales</taxon>
        <taxon>Spirochaetaceae</taxon>
        <taxon>Spirochaeta</taxon>
    </lineage>
</organism>
<dbReference type="InterPro" id="IPR011990">
    <property type="entry name" value="TPR-like_helical_dom_sf"/>
</dbReference>
<accession>A0A841REQ6</accession>
<comment type="caution">
    <text evidence="4">The sequence shown here is derived from an EMBL/GenBank/DDBJ whole genome shotgun (WGS) entry which is preliminary data.</text>
</comment>
<feature type="repeat" description="TPR" evidence="3">
    <location>
        <begin position="35"/>
        <end position="68"/>
    </location>
</feature>
<protein>
    <submittedName>
        <fullName evidence="4">Tetratricopeptide (TPR) repeat protein</fullName>
    </submittedName>
</protein>
<keyword evidence="2 3" id="KW-0802">TPR repeat</keyword>
<evidence type="ECO:0000256" key="1">
    <source>
        <dbReference type="ARBA" id="ARBA00022737"/>
    </source>
</evidence>
<feature type="repeat" description="TPR" evidence="3">
    <location>
        <begin position="106"/>
        <end position="139"/>
    </location>
</feature>
<dbReference type="AlphaFoldDB" id="A0A841REQ6"/>